<sequence>MSKYLFKLGRWAVNHKNRVMGGAIVTLLIVALLALIVGPAFNEEISIPNTESATAGEILEKEFSNKDEASPGAINLVFKAPKGETLESDTVNEKITELLDEVKKDKKIISVASPLELGNLSEDKTIGYAVVSFNSPPEEVSEKSKAKIIQKIAITNNAGIQTELAGNVTFSELEIGGVTEVIGVVIAFLVLAITFTSFLAAGMPILTSAIGLGIGLLLVIIGTNYFDIPSFSMSLAAMLGLAVGIDYSLFIISRFRQELAAGHNVEDAAAIANGTAGSAVLFAGVTVIIALLGLAVAQIPFLTMMGLTAAVCVLLAILVAIILVPAILGIMGHKIGPNRKNTFLKKLTSRKNKSNTWWDIVTKRPLIVTIIGIVLLLVLSTPFFHMELGLPDNGTKSEDTIERRAYDLLSEGYGPGYHASLIVLLKAEDLKNEEELLVVSKEIEKIDNVKYISPPIPSPNKKYYMLSVTPKTGPNDSSTKDLVREIRNIPNNTEISDDVSLKVTGQTAVNIDISEKLNDSLPIFATIIVLFAFILLVIVFRSILVPLKAVLGFLLSLGATLGFVVFVVQDGNLIDLFGFPTASPVLAFLPVIVIGILFGLAMDYEVFLVSRMREEYVHSGDAQKAVLVGIKDSSSVVTAAGLIMISVFTGFMLAPDPIIKSMGFALTFGIIFDAFVVRLTIVPAVMILMGKSAWYLPKSLDKIIPNIDIEGTTLIEEINKNRDKTI</sequence>
<feature type="transmembrane region" description="Helical" evidence="6">
    <location>
        <begin position="21"/>
        <end position="41"/>
    </location>
</feature>
<feature type="transmembrane region" description="Helical" evidence="6">
    <location>
        <begin position="550"/>
        <end position="569"/>
    </location>
</feature>
<comment type="subcellular location">
    <subcellularLocation>
        <location evidence="1">Cell membrane</location>
        <topology evidence="1">Multi-pass membrane protein</topology>
    </subcellularLocation>
</comment>
<evidence type="ECO:0000256" key="2">
    <source>
        <dbReference type="ARBA" id="ARBA00022475"/>
    </source>
</evidence>
<dbReference type="InterPro" id="IPR050545">
    <property type="entry name" value="Mycobact_MmpL"/>
</dbReference>
<evidence type="ECO:0000256" key="1">
    <source>
        <dbReference type="ARBA" id="ARBA00004651"/>
    </source>
</evidence>
<evidence type="ECO:0000256" key="6">
    <source>
        <dbReference type="SAM" id="Phobius"/>
    </source>
</evidence>
<accession>A0ABY8KTN5</accession>
<feature type="transmembrane region" description="Helical" evidence="6">
    <location>
        <begin position="232"/>
        <end position="252"/>
    </location>
</feature>
<keyword evidence="5 6" id="KW-0472">Membrane</keyword>
<evidence type="ECO:0000313" key="9">
    <source>
        <dbReference type="Proteomes" id="UP001244564"/>
    </source>
</evidence>
<evidence type="ECO:0000259" key="7">
    <source>
        <dbReference type="PROSITE" id="PS50156"/>
    </source>
</evidence>
<dbReference type="RefSeq" id="WP_279496404.1">
    <property type="nucleotide sequence ID" value="NZ_CP122283.1"/>
</dbReference>
<feature type="transmembrane region" description="Helical" evidence="6">
    <location>
        <begin position="366"/>
        <end position="384"/>
    </location>
</feature>
<evidence type="ECO:0000256" key="5">
    <source>
        <dbReference type="ARBA" id="ARBA00023136"/>
    </source>
</evidence>
<dbReference type="InterPro" id="IPR004869">
    <property type="entry name" value="MMPL_dom"/>
</dbReference>
<feature type="domain" description="SSD" evidence="7">
    <location>
        <begin position="217"/>
        <end position="330"/>
    </location>
</feature>
<keyword evidence="3 6" id="KW-0812">Transmembrane</keyword>
<keyword evidence="9" id="KW-1185">Reference proteome</keyword>
<dbReference type="PANTHER" id="PTHR33406">
    <property type="entry name" value="MEMBRANE PROTEIN MJ1562-RELATED"/>
    <property type="match status" value="1"/>
</dbReference>
<protein>
    <submittedName>
        <fullName evidence="8">MMPL family transporter</fullName>
    </submittedName>
</protein>
<dbReference type="SUPFAM" id="SSF82866">
    <property type="entry name" value="Multidrug efflux transporter AcrB transmembrane domain"/>
    <property type="match status" value="2"/>
</dbReference>
<keyword evidence="2" id="KW-1003">Cell membrane</keyword>
<feature type="transmembrane region" description="Helical" evidence="6">
    <location>
        <begin position="279"/>
        <end position="301"/>
    </location>
</feature>
<feature type="transmembrane region" description="Helical" evidence="6">
    <location>
        <begin position="666"/>
        <end position="689"/>
    </location>
</feature>
<evidence type="ECO:0000256" key="3">
    <source>
        <dbReference type="ARBA" id="ARBA00022692"/>
    </source>
</evidence>
<dbReference type="Proteomes" id="UP001244564">
    <property type="component" value="Chromosome"/>
</dbReference>
<name>A0ABY8KTN5_9BACI</name>
<feature type="transmembrane region" description="Helical" evidence="6">
    <location>
        <begin position="307"/>
        <end position="330"/>
    </location>
</feature>
<reference evidence="8 9" key="1">
    <citation type="submission" date="2023-04" db="EMBL/GenBank/DDBJ databases">
        <title>Genomic of Lysinibacillus capsici TSBLM.</title>
        <authorList>
            <person name="Hu X.S."/>
            <person name="Yu C.H."/>
        </authorList>
    </citation>
    <scope>NUCLEOTIDE SEQUENCE [LARGE SCALE GENOMIC DNA]</scope>
    <source>
        <strain evidence="8 9">TSBLM</strain>
    </source>
</reference>
<dbReference type="EMBL" id="CP122283">
    <property type="protein sequence ID" value="WGF41070.1"/>
    <property type="molecule type" value="Genomic_DNA"/>
</dbReference>
<dbReference type="InterPro" id="IPR000731">
    <property type="entry name" value="SSD"/>
</dbReference>
<feature type="transmembrane region" description="Helical" evidence="6">
    <location>
        <begin position="181"/>
        <end position="201"/>
    </location>
</feature>
<dbReference type="Pfam" id="PF03176">
    <property type="entry name" value="MMPL"/>
    <property type="match status" value="2"/>
</dbReference>
<feature type="transmembrane region" description="Helical" evidence="6">
    <location>
        <begin position="523"/>
        <end position="543"/>
    </location>
</feature>
<dbReference type="PANTHER" id="PTHR33406:SF13">
    <property type="entry name" value="MEMBRANE PROTEIN YDFJ"/>
    <property type="match status" value="1"/>
</dbReference>
<feature type="transmembrane region" description="Helical" evidence="6">
    <location>
        <begin position="581"/>
        <end position="602"/>
    </location>
</feature>
<organism evidence="8 9">
    <name type="scientific">Lysinibacillus capsici</name>
    <dbReference type="NCBI Taxonomy" id="2115968"/>
    <lineage>
        <taxon>Bacteria</taxon>
        <taxon>Bacillati</taxon>
        <taxon>Bacillota</taxon>
        <taxon>Bacilli</taxon>
        <taxon>Bacillales</taxon>
        <taxon>Bacillaceae</taxon>
        <taxon>Lysinibacillus</taxon>
    </lineage>
</organism>
<feature type="domain" description="SSD" evidence="7">
    <location>
        <begin position="519"/>
        <end position="688"/>
    </location>
</feature>
<dbReference type="PROSITE" id="PS50156">
    <property type="entry name" value="SSD"/>
    <property type="match status" value="2"/>
</dbReference>
<feature type="transmembrane region" description="Helical" evidence="6">
    <location>
        <begin position="636"/>
        <end position="654"/>
    </location>
</feature>
<proteinExistence type="predicted"/>
<gene>
    <name evidence="8" type="ORF">QBO96_14015</name>
</gene>
<keyword evidence="4 6" id="KW-1133">Transmembrane helix</keyword>
<evidence type="ECO:0000256" key="4">
    <source>
        <dbReference type="ARBA" id="ARBA00022989"/>
    </source>
</evidence>
<dbReference type="Gene3D" id="1.20.1640.10">
    <property type="entry name" value="Multidrug efflux transporter AcrB transmembrane domain"/>
    <property type="match status" value="2"/>
</dbReference>
<feature type="transmembrane region" description="Helical" evidence="6">
    <location>
        <begin position="208"/>
        <end position="226"/>
    </location>
</feature>
<evidence type="ECO:0000313" key="8">
    <source>
        <dbReference type="EMBL" id="WGF41070.1"/>
    </source>
</evidence>